<reference evidence="7 8" key="1">
    <citation type="journal article" date="2015" name="Sci. Rep.">
        <title>Genome of the facultative scuticociliatosis pathogen Pseudocohnilembus persalinus provides insight into its virulence through horizontal gene transfer.</title>
        <authorList>
            <person name="Xiong J."/>
            <person name="Wang G."/>
            <person name="Cheng J."/>
            <person name="Tian M."/>
            <person name="Pan X."/>
            <person name="Warren A."/>
            <person name="Jiang C."/>
            <person name="Yuan D."/>
            <person name="Miao W."/>
        </authorList>
    </citation>
    <scope>NUCLEOTIDE SEQUENCE [LARGE SCALE GENOMIC DNA]</scope>
    <source>
        <strain evidence="7">36N120E</strain>
    </source>
</reference>
<dbReference type="SUPFAM" id="SSF56112">
    <property type="entry name" value="Protein kinase-like (PK-like)"/>
    <property type="match status" value="1"/>
</dbReference>
<feature type="domain" description="Protein kinase" evidence="6">
    <location>
        <begin position="1"/>
        <end position="130"/>
    </location>
</feature>
<accession>A0A0V0QMA2</accession>
<keyword evidence="2" id="KW-0808">Transferase</keyword>
<comment type="caution">
    <text evidence="7">The sequence shown here is derived from an EMBL/GenBank/DDBJ whole genome shotgun (WGS) entry which is preliminary data.</text>
</comment>
<dbReference type="AlphaFoldDB" id="A0A0V0QMA2"/>
<dbReference type="InterPro" id="IPR011009">
    <property type="entry name" value="Kinase-like_dom_sf"/>
</dbReference>
<dbReference type="SMART" id="SM00220">
    <property type="entry name" value="S_TKc"/>
    <property type="match status" value="1"/>
</dbReference>
<dbReference type="PROSITE" id="PS50011">
    <property type="entry name" value="PROTEIN_KINASE_DOM"/>
    <property type="match status" value="1"/>
</dbReference>
<evidence type="ECO:0000256" key="3">
    <source>
        <dbReference type="ARBA" id="ARBA00022741"/>
    </source>
</evidence>
<dbReference type="Gene3D" id="1.10.510.10">
    <property type="entry name" value="Transferase(Phosphotransferase) domain 1"/>
    <property type="match status" value="1"/>
</dbReference>
<proteinExistence type="predicted"/>
<dbReference type="FunFam" id="1.10.510.10:FF:000624">
    <property type="entry name" value="Mitogen-activated protein kinase"/>
    <property type="match status" value="1"/>
</dbReference>
<evidence type="ECO:0000256" key="2">
    <source>
        <dbReference type="ARBA" id="ARBA00022679"/>
    </source>
</evidence>
<sequence length="215" mass="25478">MTDYVITRWYRAPEVLLSYPDYGTAVDVWSAGIIFAEIVQRKVFLPGNCAADQLYRIFSMFGTPEKDEIAKIPHQEYRKYIDEMPKKQKKDLKTEFPNISEDGRDLLQKMLQFDADKRITAEQALKHPFFEKVYIPEEENDEILPDLKILKGEFEFENYPQLTSQQYKDLVYEEILLYHFPAFKQQYQNNIIQGVSVVKQIAENDHKFINNYVIE</sequence>
<keyword evidence="1" id="KW-0723">Serine/threonine-protein kinase</keyword>
<dbReference type="InParanoid" id="A0A0V0QMA2"/>
<gene>
    <name evidence="7" type="ORF">PPERSA_12653</name>
</gene>
<dbReference type="GO" id="GO:0004674">
    <property type="term" value="F:protein serine/threonine kinase activity"/>
    <property type="evidence" value="ECO:0007669"/>
    <property type="project" value="UniProtKB-KW"/>
</dbReference>
<protein>
    <submittedName>
        <fullName evidence="7">Protein kinase-like domain</fullName>
    </submittedName>
</protein>
<dbReference type="GO" id="GO:0005524">
    <property type="term" value="F:ATP binding"/>
    <property type="evidence" value="ECO:0007669"/>
    <property type="project" value="UniProtKB-KW"/>
</dbReference>
<keyword evidence="4 7" id="KW-0418">Kinase</keyword>
<evidence type="ECO:0000313" key="8">
    <source>
        <dbReference type="Proteomes" id="UP000054937"/>
    </source>
</evidence>
<keyword evidence="5" id="KW-0067">ATP-binding</keyword>
<dbReference type="OrthoDB" id="192887at2759"/>
<dbReference type="PANTHER" id="PTHR24055">
    <property type="entry name" value="MITOGEN-ACTIVATED PROTEIN KINASE"/>
    <property type="match status" value="1"/>
</dbReference>
<dbReference type="Proteomes" id="UP000054937">
    <property type="component" value="Unassembled WGS sequence"/>
</dbReference>
<dbReference type="Gene3D" id="3.30.200.20">
    <property type="entry name" value="Phosphorylase Kinase, domain 1"/>
    <property type="match status" value="1"/>
</dbReference>
<keyword evidence="8" id="KW-1185">Reference proteome</keyword>
<evidence type="ECO:0000259" key="6">
    <source>
        <dbReference type="PROSITE" id="PS50011"/>
    </source>
</evidence>
<dbReference type="InterPro" id="IPR050117">
    <property type="entry name" value="MAPK"/>
</dbReference>
<evidence type="ECO:0000256" key="5">
    <source>
        <dbReference type="ARBA" id="ARBA00022840"/>
    </source>
</evidence>
<dbReference type="Pfam" id="PF00069">
    <property type="entry name" value="Pkinase"/>
    <property type="match status" value="1"/>
</dbReference>
<keyword evidence="3" id="KW-0547">Nucleotide-binding</keyword>
<dbReference type="InterPro" id="IPR000719">
    <property type="entry name" value="Prot_kinase_dom"/>
</dbReference>
<evidence type="ECO:0000256" key="1">
    <source>
        <dbReference type="ARBA" id="ARBA00022527"/>
    </source>
</evidence>
<organism evidence="7 8">
    <name type="scientific">Pseudocohnilembus persalinus</name>
    <name type="common">Ciliate</name>
    <dbReference type="NCBI Taxonomy" id="266149"/>
    <lineage>
        <taxon>Eukaryota</taxon>
        <taxon>Sar</taxon>
        <taxon>Alveolata</taxon>
        <taxon>Ciliophora</taxon>
        <taxon>Intramacronucleata</taxon>
        <taxon>Oligohymenophorea</taxon>
        <taxon>Scuticociliatia</taxon>
        <taxon>Philasterida</taxon>
        <taxon>Pseudocohnilembidae</taxon>
        <taxon>Pseudocohnilembus</taxon>
    </lineage>
</organism>
<evidence type="ECO:0000256" key="4">
    <source>
        <dbReference type="ARBA" id="ARBA00022777"/>
    </source>
</evidence>
<evidence type="ECO:0000313" key="7">
    <source>
        <dbReference type="EMBL" id="KRX03374.1"/>
    </source>
</evidence>
<name>A0A0V0QMA2_PSEPJ</name>
<dbReference type="EMBL" id="LDAU01000133">
    <property type="protein sequence ID" value="KRX03374.1"/>
    <property type="molecule type" value="Genomic_DNA"/>
</dbReference>
<dbReference type="OMA" id="RIKEACM"/>